<evidence type="ECO:0000313" key="2">
    <source>
        <dbReference type="Proteomes" id="UP000800094"/>
    </source>
</evidence>
<name>A0A6A6IUS1_9PLEO</name>
<protein>
    <submittedName>
        <fullName evidence="1">Uncharacterized protein</fullName>
    </submittedName>
</protein>
<dbReference type="EMBL" id="ML987190">
    <property type="protein sequence ID" value="KAF2254194.1"/>
    <property type="molecule type" value="Genomic_DNA"/>
</dbReference>
<reference evidence="1" key="1">
    <citation type="journal article" date="2020" name="Stud. Mycol.">
        <title>101 Dothideomycetes genomes: a test case for predicting lifestyles and emergence of pathogens.</title>
        <authorList>
            <person name="Haridas S."/>
            <person name="Albert R."/>
            <person name="Binder M."/>
            <person name="Bloem J."/>
            <person name="Labutti K."/>
            <person name="Salamov A."/>
            <person name="Andreopoulos B."/>
            <person name="Baker S."/>
            <person name="Barry K."/>
            <person name="Bills G."/>
            <person name="Bluhm B."/>
            <person name="Cannon C."/>
            <person name="Castanera R."/>
            <person name="Culley D."/>
            <person name="Daum C."/>
            <person name="Ezra D."/>
            <person name="Gonzalez J."/>
            <person name="Henrissat B."/>
            <person name="Kuo A."/>
            <person name="Liang C."/>
            <person name="Lipzen A."/>
            <person name="Lutzoni F."/>
            <person name="Magnuson J."/>
            <person name="Mondo S."/>
            <person name="Nolan M."/>
            <person name="Ohm R."/>
            <person name="Pangilinan J."/>
            <person name="Park H.-J."/>
            <person name="Ramirez L."/>
            <person name="Alfaro M."/>
            <person name="Sun H."/>
            <person name="Tritt A."/>
            <person name="Yoshinaga Y."/>
            <person name="Zwiers L.-H."/>
            <person name="Turgeon B."/>
            <person name="Goodwin S."/>
            <person name="Spatafora J."/>
            <person name="Crous P."/>
            <person name="Grigoriev I."/>
        </authorList>
    </citation>
    <scope>NUCLEOTIDE SEQUENCE</scope>
    <source>
        <strain evidence="1">CBS 122368</strain>
    </source>
</reference>
<gene>
    <name evidence="1" type="ORF">BU26DRAFT_499996</name>
</gene>
<keyword evidence="2" id="KW-1185">Reference proteome</keyword>
<dbReference type="GeneID" id="54579785"/>
<sequence>MRSSPPPATPVSPFAPLSAAASSLQFCSPSCLQRPGEQQRHLVAQGAPRLLPNMVFLSPVRMFKREEAHERRRRAFGSKLGGANWRVTPEEIFKSVLRLRLASQDQDDVENIGIQRFQLLPKRRQLSSLPRRQSEQTKRCAATCIPDIETSISRKPKSTLKLLPRGTSCVALNKGRRSGTGVRHTHLLRLAVGAAMRTEFRVNLCG</sequence>
<dbReference type="AlphaFoldDB" id="A0A6A6IUS1"/>
<evidence type="ECO:0000313" key="1">
    <source>
        <dbReference type="EMBL" id="KAF2254194.1"/>
    </source>
</evidence>
<proteinExistence type="predicted"/>
<accession>A0A6A6IUS1</accession>
<dbReference type="RefSeq" id="XP_033689198.1">
    <property type="nucleotide sequence ID" value="XM_033826455.1"/>
</dbReference>
<organism evidence="1 2">
    <name type="scientific">Trematosphaeria pertusa</name>
    <dbReference type="NCBI Taxonomy" id="390896"/>
    <lineage>
        <taxon>Eukaryota</taxon>
        <taxon>Fungi</taxon>
        <taxon>Dikarya</taxon>
        <taxon>Ascomycota</taxon>
        <taxon>Pezizomycotina</taxon>
        <taxon>Dothideomycetes</taxon>
        <taxon>Pleosporomycetidae</taxon>
        <taxon>Pleosporales</taxon>
        <taxon>Massarineae</taxon>
        <taxon>Trematosphaeriaceae</taxon>
        <taxon>Trematosphaeria</taxon>
    </lineage>
</organism>
<dbReference type="Proteomes" id="UP000800094">
    <property type="component" value="Unassembled WGS sequence"/>
</dbReference>